<feature type="transmembrane region" description="Helical" evidence="7">
    <location>
        <begin position="12"/>
        <end position="35"/>
    </location>
</feature>
<accession>A0AAD4GYQ2</accession>
<evidence type="ECO:0000256" key="5">
    <source>
        <dbReference type="ARBA" id="ARBA00038359"/>
    </source>
</evidence>
<reference evidence="9" key="2">
    <citation type="submission" date="2020-02" db="EMBL/GenBank/DDBJ databases">
        <authorList>
            <person name="Gilchrist C.L.M."/>
            <person name="Chooi Y.-H."/>
        </authorList>
    </citation>
    <scope>NUCLEOTIDE SEQUENCE</scope>
    <source>
        <strain evidence="9">MST-FP2251</strain>
    </source>
</reference>
<dbReference type="EMBL" id="VCAU01000005">
    <property type="protein sequence ID" value="KAF9894161.1"/>
    <property type="molecule type" value="Genomic_DNA"/>
</dbReference>
<keyword evidence="4 7" id="KW-0472">Membrane</keyword>
<dbReference type="InterPro" id="IPR049326">
    <property type="entry name" value="Rhodopsin_dom_fungi"/>
</dbReference>
<dbReference type="AlphaFoldDB" id="A0AAD4GYQ2"/>
<protein>
    <recommendedName>
        <fullName evidence="8">Rhodopsin domain-containing protein</fullName>
    </recommendedName>
</protein>
<organism evidence="9 10">
    <name type="scientific">Aspergillus nanangensis</name>
    <dbReference type="NCBI Taxonomy" id="2582783"/>
    <lineage>
        <taxon>Eukaryota</taxon>
        <taxon>Fungi</taxon>
        <taxon>Dikarya</taxon>
        <taxon>Ascomycota</taxon>
        <taxon>Pezizomycotina</taxon>
        <taxon>Eurotiomycetes</taxon>
        <taxon>Eurotiomycetidae</taxon>
        <taxon>Eurotiales</taxon>
        <taxon>Aspergillaceae</taxon>
        <taxon>Aspergillus</taxon>
        <taxon>Aspergillus subgen. Circumdati</taxon>
    </lineage>
</organism>
<feature type="transmembrane region" description="Helical" evidence="7">
    <location>
        <begin position="47"/>
        <end position="70"/>
    </location>
</feature>
<feature type="region of interest" description="Disordered" evidence="6">
    <location>
        <begin position="332"/>
        <end position="357"/>
    </location>
</feature>
<dbReference type="Proteomes" id="UP001194746">
    <property type="component" value="Unassembled WGS sequence"/>
</dbReference>
<feature type="compositionally biased region" description="Polar residues" evidence="6">
    <location>
        <begin position="332"/>
        <end position="342"/>
    </location>
</feature>
<feature type="domain" description="Rhodopsin" evidence="8">
    <location>
        <begin position="31"/>
        <end position="273"/>
    </location>
</feature>
<gene>
    <name evidence="9" type="ORF">FE257_009134</name>
</gene>
<feature type="transmembrane region" description="Helical" evidence="7">
    <location>
        <begin position="172"/>
        <end position="198"/>
    </location>
</feature>
<feature type="transmembrane region" description="Helical" evidence="7">
    <location>
        <begin position="248"/>
        <end position="268"/>
    </location>
</feature>
<evidence type="ECO:0000256" key="2">
    <source>
        <dbReference type="ARBA" id="ARBA00022692"/>
    </source>
</evidence>
<keyword evidence="3 7" id="KW-1133">Transmembrane helix</keyword>
<comment type="caution">
    <text evidence="9">The sequence shown here is derived from an EMBL/GenBank/DDBJ whole genome shotgun (WGS) entry which is preliminary data.</text>
</comment>
<evidence type="ECO:0000256" key="1">
    <source>
        <dbReference type="ARBA" id="ARBA00004141"/>
    </source>
</evidence>
<evidence type="ECO:0000256" key="6">
    <source>
        <dbReference type="SAM" id="MobiDB-lite"/>
    </source>
</evidence>
<feature type="transmembrane region" description="Helical" evidence="7">
    <location>
        <begin position="210"/>
        <end position="228"/>
    </location>
</feature>
<comment type="subcellular location">
    <subcellularLocation>
        <location evidence="1">Membrane</location>
        <topology evidence="1">Multi-pass membrane protein</topology>
    </subcellularLocation>
</comment>
<name>A0AAD4GYQ2_ASPNN</name>
<feature type="transmembrane region" description="Helical" evidence="7">
    <location>
        <begin position="90"/>
        <end position="114"/>
    </location>
</feature>
<evidence type="ECO:0000259" key="8">
    <source>
        <dbReference type="Pfam" id="PF20684"/>
    </source>
</evidence>
<evidence type="ECO:0000313" key="9">
    <source>
        <dbReference type="EMBL" id="KAF9894161.1"/>
    </source>
</evidence>
<sequence length="370" mass="41207">MDTSLPLEGRSRAIFIVSVVMLAISCVAVLLRSFVRLYLVRAFGWDDALMVVAMALFTLLCVTCIVGSHLGVGHRIIEFKSLDSLEKALLWWWLGQILYLWSSAVAKVSIAMALLRLTVRKMHRNILWGTISVVIVIGLMFWLVLLLDCNPVSYFWHRVDPTQTGKCLPTKILIAIAYLYSSITILCDFTLGIMPAVLIWNLQMNKETKVALIGILSLGAVASVAVVIRVPFLHNYADDDFLYSTYQIAIWSVVETGLAIVAGSLVTLRPLFRWVLGGSASYARHRRYQQTSGGNYPLSGVTAHYQKSGASDPKYWRPDITLDERTNTVVISPSHLNTSSSQEHLRPESGSSAPQNQVNVLKTFRVTDDC</sequence>
<dbReference type="PANTHER" id="PTHR33048:SF140">
    <property type="entry name" value="ATPASE, PUTATIVE (EUROFUNG)-RELATED"/>
    <property type="match status" value="1"/>
</dbReference>
<keyword evidence="10" id="KW-1185">Reference proteome</keyword>
<dbReference type="Pfam" id="PF20684">
    <property type="entry name" value="Fung_rhodopsin"/>
    <property type="match status" value="1"/>
</dbReference>
<reference evidence="9" key="1">
    <citation type="journal article" date="2019" name="Beilstein J. Org. Chem.">
        <title>Nanangenines: drimane sesquiterpenoids as the dominant metabolite cohort of a novel Australian fungus, Aspergillus nanangensis.</title>
        <authorList>
            <person name="Lacey H.J."/>
            <person name="Gilchrist C.L.M."/>
            <person name="Crombie A."/>
            <person name="Kalaitzis J.A."/>
            <person name="Vuong D."/>
            <person name="Rutledge P.J."/>
            <person name="Turner P."/>
            <person name="Pitt J.I."/>
            <person name="Lacey E."/>
            <person name="Chooi Y.H."/>
            <person name="Piggott A.M."/>
        </authorList>
    </citation>
    <scope>NUCLEOTIDE SEQUENCE</scope>
    <source>
        <strain evidence="9">MST-FP2251</strain>
    </source>
</reference>
<proteinExistence type="inferred from homology"/>
<dbReference type="PANTHER" id="PTHR33048">
    <property type="entry name" value="PTH11-LIKE INTEGRAL MEMBRANE PROTEIN (AFU_ORTHOLOGUE AFUA_5G11245)"/>
    <property type="match status" value="1"/>
</dbReference>
<keyword evidence="2 7" id="KW-0812">Transmembrane</keyword>
<feature type="transmembrane region" description="Helical" evidence="7">
    <location>
        <begin position="126"/>
        <end position="147"/>
    </location>
</feature>
<evidence type="ECO:0000256" key="3">
    <source>
        <dbReference type="ARBA" id="ARBA00022989"/>
    </source>
</evidence>
<dbReference type="InterPro" id="IPR052337">
    <property type="entry name" value="SAT4-like"/>
</dbReference>
<evidence type="ECO:0000256" key="7">
    <source>
        <dbReference type="SAM" id="Phobius"/>
    </source>
</evidence>
<comment type="similarity">
    <text evidence="5">Belongs to the SAT4 family.</text>
</comment>
<dbReference type="GO" id="GO:0016020">
    <property type="term" value="C:membrane"/>
    <property type="evidence" value="ECO:0007669"/>
    <property type="project" value="UniProtKB-SubCell"/>
</dbReference>
<evidence type="ECO:0000256" key="4">
    <source>
        <dbReference type="ARBA" id="ARBA00023136"/>
    </source>
</evidence>
<evidence type="ECO:0000313" key="10">
    <source>
        <dbReference type="Proteomes" id="UP001194746"/>
    </source>
</evidence>